<evidence type="ECO:0000256" key="2">
    <source>
        <dbReference type="ARBA" id="ARBA00023002"/>
    </source>
</evidence>
<evidence type="ECO:0000256" key="1">
    <source>
        <dbReference type="ARBA" id="ARBA00006484"/>
    </source>
</evidence>
<dbReference type="AlphaFoldDB" id="A0ABD5RPE3"/>
<dbReference type="GO" id="GO:0016616">
    <property type="term" value="F:oxidoreductase activity, acting on the CH-OH group of donors, NAD or NADP as acceptor"/>
    <property type="evidence" value="ECO:0007669"/>
    <property type="project" value="UniProtKB-ARBA"/>
</dbReference>
<dbReference type="Gene3D" id="3.40.50.720">
    <property type="entry name" value="NAD(P)-binding Rossmann-like Domain"/>
    <property type="match status" value="1"/>
</dbReference>
<dbReference type="InterPro" id="IPR020904">
    <property type="entry name" value="Sc_DH/Rdtase_CS"/>
</dbReference>
<dbReference type="CDD" id="cd05233">
    <property type="entry name" value="SDR_c"/>
    <property type="match status" value="1"/>
</dbReference>
<keyword evidence="2" id="KW-0560">Oxidoreductase</keyword>
<dbReference type="PRINTS" id="PR00081">
    <property type="entry name" value="GDHRDH"/>
</dbReference>
<proteinExistence type="inferred from homology"/>
<dbReference type="FunFam" id="3.40.50.720:FF:000084">
    <property type="entry name" value="Short-chain dehydrogenase reductase"/>
    <property type="match status" value="1"/>
</dbReference>
<name>A0ABD5RPE3_9EURY</name>
<dbReference type="PANTHER" id="PTHR42760:SF133">
    <property type="entry name" value="3-OXOACYL-[ACYL-CARRIER-PROTEIN] REDUCTASE"/>
    <property type="match status" value="1"/>
</dbReference>
<gene>
    <name evidence="4" type="ORF">ACFPYI_12285</name>
</gene>
<dbReference type="SUPFAM" id="SSF51735">
    <property type="entry name" value="NAD(P)-binding Rossmann-fold domains"/>
    <property type="match status" value="1"/>
</dbReference>
<sequence length="257" mass="27179">MDHLLDGQTAVVTGATSGIGRAIATRFAEQGADVVVADLREQPRETGRPTHEYIREETDRRATFVECDVRDPAALERAVAAADAFGEIDVMVNNAGVFHAESFLTAEEAEFDRVFETNVKGTYFGSQAAARRLVEQGQGSIVNLSSTAGLYGVGDYVAYSASKGAIRLMTYALADGLGPSGVRANVIHPGVIETAMTREDSEVIDTAAGEAFRERVPLDAFGRPEDVADAALYLASDLASYVTGESLVVDGGVHSTG</sequence>
<comment type="caution">
    <text evidence="4">The sequence shown here is derived from an EMBL/GenBank/DDBJ whole genome shotgun (WGS) entry which is preliminary data.</text>
</comment>
<dbReference type="PRINTS" id="PR00080">
    <property type="entry name" value="SDRFAMILY"/>
</dbReference>
<dbReference type="EMBL" id="JBHSQH010000001">
    <property type="protein sequence ID" value="MFC5972109.1"/>
    <property type="molecule type" value="Genomic_DNA"/>
</dbReference>
<dbReference type="PANTHER" id="PTHR42760">
    <property type="entry name" value="SHORT-CHAIN DEHYDROGENASES/REDUCTASES FAMILY MEMBER"/>
    <property type="match status" value="1"/>
</dbReference>
<dbReference type="Proteomes" id="UP001596099">
    <property type="component" value="Unassembled WGS sequence"/>
</dbReference>
<protein>
    <submittedName>
        <fullName evidence="4">SDR family oxidoreductase</fullName>
    </submittedName>
</protein>
<dbReference type="InterPro" id="IPR002347">
    <property type="entry name" value="SDR_fam"/>
</dbReference>
<evidence type="ECO:0000313" key="5">
    <source>
        <dbReference type="Proteomes" id="UP001596099"/>
    </source>
</evidence>
<keyword evidence="5" id="KW-1185">Reference proteome</keyword>
<dbReference type="InterPro" id="IPR057326">
    <property type="entry name" value="KR_dom"/>
</dbReference>
<dbReference type="Pfam" id="PF13561">
    <property type="entry name" value="adh_short_C2"/>
    <property type="match status" value="1"/>
</dbReference>
<dbReference type="SMART" id="SM00822">
    <property type="entry name" value="PKS_KR"/>
    <property type="match status" value="1"/>
</dbReference>
<dbReference type="RefSeq" id="WP_247415131.1">
    <property type="nucleotide sequence ID" value="NZ_JALLGW010000001.1"/>
</dbReference>
<comment type="similarity">
    <text evidence="1">Belongs to the short-chain dehydrogenases/reductases (SDR) family.</text>
</comment>
<reference evidence="4 5" key="1">
    <citation type="journal article" date="2019" name="Int. J. Syst. Evol. Microbiol.">
        <title>The Global Catalogue of Microorganisms (GCM) 10K type strain sequencing project: providing services to taxonomists for standard genome sequencing and annotation.</title>
        <authorList>
            <consortium name="The Broad Institute Genomics Platform"/>
            <consortium name="The Broad Institute Genome Sequencing Center for Infectious Disease"/>
            <person name="Wu L."/>
            <person name="Ma J."/>
        </authorList>
    </citation>
    <scope>NUCLEOTIDE SEQUENCE [LARGE SCALE GENOMIC DNA]</scope>
    <source>
        <strain evidence="4 5">CGMCC 1.12543</strain>
    </source>
</reference>
<dbReference type="InterPro" id="IPR036291">
    <property type="entry name" value="NAD(P)-bd_dom_sf"/>
</dbReference>
<feature type="domain" description="Ketoreductase" evidence="3">
    <location>
        <begin position="8"/>
        <end position="194"/>
    </location>
</feature>
<evidence type="ECO:0000313" key="4">
    <source>
        <dbReference type="EMBL" id="MFC5972109.1"/>
    </source>
</evidence>
<evidence type="ECO:0000259" key="3">
    <source>
        <dbReference type="SMART" id="SM00822"/>
    </source>
</evidence>
<accession>A0ABD5RPE3</accession>
<dbReference type="PROSITE" id="PS00061">
    <property type="entry name" value="ADH_SHORT"/>
    <property type="match status" value="1"/>
</dbReference>
<dbReference type="NCBIfam" id="NF005559">
    <property type="entry name" value="PRK07231.1"/>
    <property type="match status" value="1"/>
</dbReference>
<organism evidence="4 5">
    <name type="scientific">Halomarina salina</name>
    <dbReference type="NCBI Taxonomy" id="1872699"/>
    <lineage>
        <taxon>Archaea</taxon>
        <taxon>Methanobacteriati</taxon>
        <taxon>Methanobacteriota</taxon>
        <taxon>Stenosarchaea group</taxon>
        <taxon>Halobacteria</taxon>
        <taxon>Halobacteriales</taxon>
        <taxon>Natronomonadaceae</taxon>
        <taxon>Halomarina</taxon>
    </lineage>
</organism>